<keyword evidence="3" id="KW-1185">Reference proteome</keyword>
<comment type="caution">
    <text evidence="2">The sequence shown here is derived from an EMBL/GenBank/DDBJ whole genome shotgun (WGS) entry which is preliminary data.</text>
</comment>
<proteinExistence type="predicted"/>
<evidence type="ECO:0000313" key="3">
    <source>
        <dbReference type="Proteomes" id="UP000193467"/>
    </source>
</evidence>
<evidence type="ECO:0000313" key="2">
    <source>
        <dbReference type="EMBL" id="ORY90740.1"/>
    </source>
</evidence>
<organism evidence="2 3">
    <name type="scientific">Leucosporidium creatinivorum</name>
    <dbReference type="NCBI Taxonomy" id="106004"/>
    <lineage>
        <taxon>Eukaryota</taxon>
        <taxon>Fungi</taxon>
        <taxon>Dikarya</taxon>
        <taxon>Basidiomycota</taxon>
        <taxon>Pucciniomycotina</taxon>
        <taxon>Microbotryomycetes</taxon>
        <taxon>Leucosporidiales</taxon>
        <taxon>Leucosporidium</taxon>
    </lineage>
</organism>
<protein>
    <submittedName>
        <fullName evidence="2">Uncharacterized protein</fullName>
    </submittedName>
</protein>
<gene>
    <name evidence="2" type="ORF">BCR35DRAFT_106078</name>
</gene>
<sequence length="182" mass="21022">MTYRPRKHLQIATPLRPPQPETRHLNARRRLLLLHGRSNSRSPSQFALPPRILPLLQLPCLAHLARSTSPRWLLLHHSFVHPPPFLLLYHQHPSPVPSASLGDPSPARRRRARRGWESRLERERCSILESGEALRKVQMTRRRIWGDGRQVVQNGRGSMEGFRASGRREMKIDRSEGCAVML</sequence>
<dbReference type="Proteomes" id="UP000193467">
    <property type="component" value="Unassembled WGS sequence"/>
</dbReference>
<name>A0A1Y2G350_9BASI</name>
<feature type="region of interest" description="Disordered" evidence="1">
    <location>
        <begin position="96"/>
        <end position="115"/>
    </location>
</feature>
<dbReference type="EMBL" id="MCGR01000003">
    <property type="protein sequence ID" value="ORY90740.1"/>
    <property type="molecule type" value="Genomic_DNA"/>
</dbReference>
<dbReference type="AlphaFoldDB" id="A0A1Y2G350"/>
<dbReference type="InParanoid" id="A0A1Y2G350"/>
<evidence type="ECO:0000256" key="1">
    <source>
        <dbReference type="SAM" id="MobiDB-lite"/>
    </source>
</evidence>
<accession>A0A1Y2G350</accession>
<reference evidence="2 3" key="1">
    <citation type="submission" date="2016-07" db="EMBL/GenBank/DDBJ databases">
        <title>Pervasive Adenine N6-methylation of Active Genes in Fungi.</title>
        <authorList>
            <consortium name="DOE Joint Genome Institute"/>
            <person name="Mondo S.J."/>
            <person name="Dannebaum R.O."/>
            <person name="Kuo R.C."/>
            <person name="Labutti K."/>
            <person name="Haridas S."/>
            <person name="Kuo A."/>
            <person name="Salamov A."/>
            <person name="Ahrendt S.R."/>
            <person name="Lipzen A."/>
            <person name="Sullivan W."/>
            <person name="Andreopoulos W.B."/>
            <person name="Clum A."/>
            <person name="Lindquist E."/>
            <person name="Daum C."/>
            <person name="Ramamoorthy G.K."/>
            <person name="Gryganskyi A."/>
            <person name="Culley D."/>
            <person name="Magnuson J.K."/>
            <person name="James T.Y."/>
            <person name="O'Malley M.A."/>
            <person name="Stajich J.E."/>
            <person name="Spatafora J.W."/>
            <person name="Visel A."/>
            <person name="Grigoriev I.V."/>
        </authorList>
    </citation>
    <scope>NUCLEOTIDE SEQUENCE [LARGE SCALE GENOMIC DNA]</scope>
    <source>
        <strain evidence="2 3">62-1032</strain>
    </source>
</reference>